<dbReference type="SUPFAM" id="SSF56935">
    <property type="entry name" value="Porins"/>
    <property type="match status" value="1"/>
</dbReference>
<evidence type="ECO:0000256" key="8">
    <source>
        <dbReference type="PROSITE-ProRule" id="PRU01360"/>
    </source>
</evidence>
<dbReference type="InterPro" id="IPR039426">
    <property type="entry name" value="TonB-dep_rcpt-like"/>
</dbReference>
<sequence length="650" mass="73319">MNKKTMLGTALCIWAAQLITSQETTSQQPINELEEVVVSDSKFDLKREQSGKVITKITAQELEKSQGQSVATVLNRVAGIYMNGSNNAAGEVINTYVRGGRNRQVVIRINGVTVNDPSKINGEFDLRLLSVNQIESIEVLKGSSSTLYGSGAATAVINITLKKESKDKIAANFESSIGSNQSQEDQDYDIQEFVNSASVNGTLGKFSYLASFGNQYADGLSAAESPDDSSETFEKDFFNKYNVYTKAGYKVNDRFKFHFFGAMDFFDSSYDDGARVDGNNNASNEQLRAGSYWEYKYTKGSFIFTDSYALLDRDFETDTYASRSESRLYTFDAYNKYRFKDSFYTILGVNGAYSDYNGYSAFGRDLPLNRDIDDNQADFDIVDPYFNIVYASKIGLNINAGARLNTHSEYGTHLVYSMNPSYTFEFGDNYIKGLASYSTAYITPSLFQLYSPLYGNLDLEPEENTTIEGGLELFLNKKTRISTVYFRRDEKNFVDFVDLGSFVYQYQNVAEDFTTSGIEVEMNTQLLDDKLQLSGNFTYTKIDEELSQIRIPEIMFNVTTGYQLNKTTFASLSYRYNDDREDSFYNATTFEVEDVTLEGFGLLDFYINHKLLSNMNVFASVSNITNEDFQESFGYSTRGRNAKIGFSLSF</sequence>
<evidence type="ECO:0000259" key="9">
    <source>
        <dbReference type="Pfam" id="PF07715"/>
    </source>
</evidence>
<dbReference type="Proteomes" id="UP000324376">
    <property type="component" value="Unassembled WGS sequence"/>
</dbReference>
<reference evidence="10 11" key="1">
    <citation type="submission" date="2019-07" db="EMBL/GenBank/DDBJ databases">
        <title>Genomic Encyclopedia of Archaeal and Bacterial Type Strains, Phase II (KMG-II): from individual species to whole genera.</title>
        <authorList>
            <person name="Goeker M."/>
        </authorList>
    </citation>
    <scope>NUCLEOTIDE SEQUENCE [LARGE SCALE GENOMIC DNA]</scope>
    <source>
        <strain evidence="10 11">DSM 17527</strain>
    </source>
</reference>
<keyword evidence="11" id="KW-1185">Reference proteome</keyword>
<comment type="subcellular location">
    <subcellularLocation>
        <location evidence="1 8">Cell outer membrane</location>
        <topology evidence="1 8">Multi-pass membrane protein</topology>
    </subcellularLocation>
</comment>
<keyword evidence="3 8" id="KW-1134">Transmembrane beta strand</keyword>
<dbReference type="PANTHER" id="PTHR30069">
    <property type="entry name" value="TONB-DEPENDENT OUTER MEMBRANE RECEPTOR"/>
    <property type="match status" value="1"/>
</dbReference>
<dbReference type="PANTHER" id="PTHR30069:SF29">
    <property type="entry name" value="HEMOGLOBIN AND HEMOGLOBIN-HAPTOGLOBIN-BINDING PROTEIN 1-RELATED"/>
    <property type="match status" value="1"/>
</dbReference>
<dbReference type="GO" id="GO:0009279">
    <property type="term" value="C:cell outer membrane"/>
    <property type="evidence" value="ECO:0007669"/>
    <property type="project" value="UniProtKB-SubCell"/>
</dbReference>
<keyword evidence="6 8" id="KW-0472">Membrane</keyword>
<accession>A0A5S5C058</accession>
<evidence type="ECO:0000313" key="10">
    <source>
        <dbReference type="EMBL" id="TYP71710.1"/>
    </source>
</evidence>
<name>A0A5S5C058_9FLAO</name>
<feature type="domain" description="TonB-dependent receptor plug" evidence="9">
    <location>
        <begin position="50"/>
        <end position="155"/>
    </location>
</feature>
<keyword evidence="5" id="KW-0732">Signal</keyword>
<organism evidence="10 11">
    <name type="scientific">Aquimarina intermedia</name>
    <dbReference type="NCBI Taxonomy" id="350814"/>
    <lineage>
        <taxon>Bacteria</taxon>
        <taxon>Pseudomonadati</taxon>
        <taxon>Bacteroidota</taxon>
        <taxon>Flavobacteriia</taxon>
        <taxon>Flavobacteriales</taxon>
        <taxon>Flavobacteriaceae</taxon>
        <taxon>Aquimarina</taxon>
    </lineage>
</organism>
<dbReference type="PROSITE" id="PS52016">
    <property type="entry name" value="TONB_DEPENDENT_REC_3"/>
    <property type="match status" value="1"/>
</dbReference>
<dbReference type="EMBL" id="VNHU01000008">
    <property type="protein sequence ID" value="TYP71710.1"/>
    <property type="molecule type" value="Genomic_DNA"/>
</dbReference>
<protein>
    <submittedName>
        <fullName evidence="10">Vitamin B12 transporter</fullName>
    </submittedName>
</protein>
<dbReference type="InterPro" id="IPR012910">
    <property type="entry name" value="Plug_dom"/>
</dbReference>
<dbReference type="InterPro" id="IPR037066">
    <property type="entry name" value="Plug_dom_sf"/>
</dbReference>
<dbReference type="AlphaFoldDB" id="A0A5S5C058"/>
<dbReference type="OrthoDB" id="9758472at2"/>
<evidence type="ECO:0000256" key="4">
    <source>
        <dbReference type="ARBA" id="ARBA00022692"/>
    </source>
</evidence>
<evidence type="ECO:0000256" key="6">
    <source>
        <dbReference type="ARBA" id="ARBA00023136"/>
    </source>
</evidence>
<gene>
    <name evidence="10" type="ORF">BD809_108121</name>
</gene>
<keyword evidence="2 8" id="KW-0813">Transport</keyword>
<dbReference type="InterPro" id="IPR036942">
    <property type="entry name" value="Beta-barrel_TonB_sf"/>
</dbReference>
<dbReference type="GO" id="GO:0015344">
    <property type="term" value="F:siderophore uptake transmembrane transporter activity"/>
    <property type="evidence" value="ECO:0007669"/>
    <property type="project" value="TreeGrafter"/>
</dbReference>
<keyword evidence="7 8" id="KW-0998">Cell outer membrane</keyword>
<dbReference type="GO" id="GO:0044718">
    <property type="term" value="P:siderophore transmembrane transport"/>
    <property type="evidence" value="ECO:0007669"/>
    <property type="project" value="TreeGrafter"/>
</dbReference>
<dbReference type="Pfam" id="PF07715">
    <property type="entry name" value="Plug"/>
    <property type="match status" value="1"/>
</dbReference>
<proteinExistence type="inferred from homology"/>
<comment type="caution">
    <text evidence="10">The sequence shown here is derived from an EMBL/GenBank/DDBJ whole genome shotgun (WGS) entry which is preliminary data.</text>
</comment>
<evidence type="ECO:0000256" key="3">
    <source>
        <dbReference type="ARBA" id="ARBA00022452"/>
    </source>
</evidence>
<evidence type="ECO:0000256" key="1">
    <source>
        <dbReference type="ARBA" id="ARBA00004571"/>
    </source>
</evidence>
<comment type="similarity">
    <text evidence="8">Belongs to the TonB-dependent receptor family.</text>
</comment>
<dbReference type="Gene3D" id="2.40.170.20">
    <property type="entry name" value="TonB-dependent receptor, beta-barrel domain"/>
    <property type="match status" value="1"/>
</dbReference>
<evidence type="ECO:0000256" key="5">
    <source>
        <dbReference type="ARBA" id="ARBA00022729"/>
    </source>
</evidence>
<evidence type="ECO:0000256" key="7">
    <source>
        <dbReference type="ARBA" id="ARBA00023237"/>
    </source>
</evidence>
<keyword evidence="4 8" id="KW-0812">Transmembrane</keyword>
<dbReference type="Gene3D" id="2.170.130.10">
    <property type="entry name" value="TonB-dependent receptor, plug domain"/>
    <property type="match status" value="1"/>
</dbReference>
<evidence type="ECO:0000313" key="11">
    <source>
        <dbReference type="Proteomes" id="UP000324376"/>
    </source>
</evidence>
<dbReference type="RefSeq" id="WP_148783301.1">
    <property type="nucleotide sequence ID" value="NZ_VNHU01000008.1"/>
</dbReference>
<evidence type="ECO:0000256" key="2">
    <source>
        <dbReference type="ARBA" id="ARBA00022448"/>
    </source>
</evidence>